<organism evidence="1 2">
    <name type="scientific">Amaricoccus solimangrovi</name>
    <dbReference type="NCBI Taxonomy" id="2589815"/>
    <lineage>
        <taxon>Bacteria</taxon>
        <taxon>Pseudomonadati</taxon>
        <taxon>Pseudomonadota</taxon>
        <taxon>Alphaproteobacteria</taxon>
        <taxon>Rhodobacterales</taxon>
        <taxon>Paracoccaceae</taxon>
        <taxon>Amaricoccus</taxon>
    </lineage>
</organism>
<dbReference type="Proteomes" id="UP000319255">
    <property type="component" value="Unassembled WGS sequence"/>
</dbReference>
<dbReference type="RefSeq" id="WP_140455992.1">
    <property type="nucleotide sequence ID" value="NZ_VFRP01000033.1"/>
</dbReference>
<evidence type="ECO:0000313" key="1">
    <source>
        <dbReference type="EMBL" id="TPE47234.1"/>
    </source>
</evidence>
<dbReference type="AlphaFoldDB" id="A0A501WGP8"/>
<name>A0A501WGP8_9RHOB</name>
<proteinExistence type="predicted"/>
<comment type="caution">
    <text evidence="1">The sequence shown here is derived from an EMBL/GenBank/DDBJ whole genome shotgun (WGS) entry which is preliminary data.</text>
</comment>
<accession>A0A501WGP8</accession>
<evidence type="ECO:0000313" key="2">
    <source>
        <dbReference type="Proteomes" id="UP000319255"/>
    </source>
</evidence>
<gene>
    <name evidence="1" type="ORF">FJM51_20485</name>
</gene>
<protein>
    <submittedName>
        <fullName evidence="1">Uncharacterized protein</fullName>
    </submittedName>
</protein>
<sequence length="87" mass="9591">MPDHFVSHEDDFLGVPRHSFDIDPAESEALPFVTRSIWVGNGGTMVVRHVGDTEDRTMLNVPSGVEFLGCFTHVRATSTASDLVGRY</sequence>
<dbReference type="OrthoDB" id="7916272at2"/>
<reference evidence="1 2" key="1">
    <citation type="submission" date="2019-06" db="EMBL/GenBank/DDBJ databases">
        <title>A novel bacterium of genus Amaricoccus, isolated from marine sediment.</title>
        <authorList>
            <person name="Huang H."/>
            <person name="Mo K."/>
            <person name="Hu Y."/>
        </authorList>
    </citation>
    <scope>NUCLEOTIDE SEQUENCE [LARGE SCALE GENOMIC DNA]</scope>
    <source>
        <strain evidence="1 2">HB172011</strain>
    </source>
</reference>
<keyword evidence="2" id="KW-1185">Reference proteome</keyword>
<dbReference type="EMBL" id="VFRP01000033">
    <property type="protein sequence ID" value="TPE47234.1"/>
    <property type="molecule type" value="Genomic_DNA"/>
</dbReference>